<evidence type="ECO:0000313" key="3">
    <source>
        <dbReference type="Proteomes" id="UP000819052"/>
    </source>
</evidence>
<gene>
    <name evidence="2" type="ORF">F1609_31865</name>
</gene>
<dbReference type="Proteomes" id="UP000819052">
    <property type="component" value="Unassembled WGS sequence"/>
</dbReference>
<feature type="transmembrane region" description="Helical" evidence="1">
    <location>
        <begin position="12"/>
        <end position="38"/>
    </location>
</feature>
<proteinExistence type="predicted"/>
<evidence type="ECO:0008006" key="4">
    <source>
        <dbReference type="Google" id="ProtNLM"/>
    </source>
</evidence>
<evidence type="ECO:0000256" key="1">
    <source>
        <dbReference type="SAM" id="Phobius"/>
    </source>
</evidence>
<keyword evidence="3" id="KW-1185">Reference proteome</keyword>
<reference evidence="2 3" key="1">
    <citation type="submission" date="2019-09" db="EMBL/GenBank/DDBJ databases">
        <title>Taxonomy of Antarctic Massilia spp.: description of Massilia rubra sp. nov., Massilia aquatica sp. nov., Massilia mucilaginosa sp. nov., Massilia frigida sp. nov. isolated from streams, lakes and regoliths.</title>
        <authorList>
            <person name="Holochova P."/>
            <person name="Sedlacek I."/>
            <person name="Kralova S."/>
            <person name="Maslanova I."/>
            <person name="Busse H.-J."/>
            <person name="Stankova E."/>
            <person name="Vrbovska V."/>
            <person name="Kovarovic V."/>
            <person name="Bartak M."/>
            <person name="Svec P."/>
            <person name="Pantucek R."/>
        </authorList>
    </citation>
    <scope>NUCLEOTIDE SEQUENCE [LARGE SCALE GENOMIC DNA]</scope>
    <source>
        <strain evidence="2 3">CCM 8693</strain>
    </source>
</reference>
<feature type="transmembrane region" description="Helical" evidence="1">
    <location>
        <begin position="74"/>
        <end position="95"/>
    </location>
</feature>
<keyword evidence="1" id="KW-0812">Transmembrane</keyword>
<sequence length="111" mass="10888">MTIEQAYAAISLSYFSINAVLSGLVQIASAYSGGYVAAKYGGGGPTAQSAVAGLIADTFFLIMLTGPGATQPSIGFFALSMALPVAAALAGGMAWSRAASKSHGGPPEGAA</sequence>
<keyword evidence="1" id="KW-1133">Transmembrane helix</keyword>
<comment type="caution">
    <text evidence="2">The sequence shown here is derived from an EMBL/GenBank/DDBJ whole genome shotgun (WGS) entry which is preliminary data.</text>
</comment>
<protein>
    <recommendedName>
        <fullName evidence="4">MFS transporter</fullName>
    </recommendedName>
</protein>
<name>A0ABX0MMD6_9BURK</name>
<organism evidence="2 3">
    <name type="scientific">Massilia aquatica</name>
    <dbReference type="NCBI Taxonomy" id="2609000"/>
    <lineage>
        <taxon>Bacteria</taxon>
        <taxon>Pseudomonadati</taxon>
        <taxon>Pseudomonadota</taxon>
        <taxon>Betaproteobacteria</taxon>
        <taxon>Burkholderiales</taxon>
        <taxon>Oxalobacteraceae</taxon>
        <taxon>Telluria group</taxon>
        <taxon>Massilia</taxon>
    </lineage>
</organism>
<accession>A0ABX0MMD6</accession>
<dbReference type="RefSeq" id="WP_167081644.1">
    <property type="nucleotide sequence ID" value="NZ_VVIW01000038.1"/>
</dbReference>
<keyword evidence="1" id="KW-0472">Membrane</keyword>
<evidence type="ECO:0000313" key="2">
    <source>
        <dbReference type="EMBL" id="NHZ44719.1"/>
    </source>
</evidence>
<feature type="transmembrane region" description="Helical" evidence="1">
    <location>
        <begin position="50"/>
        <end position="68"/>
    </location>
</feature>
<dbReference type="EMBL" id="VVIW01000038">
    <property type="protein sequence ID" value="NHZ44719.1"/>
    <property type="molecule type" value="Genomic_DNA"/>
</dbReference>